<protein>
    <submittedName>
        <fullName evidence="11">Uncharacterized protein</fullName>
    </submittedName>
</protein>
<evidence type="ECO:0000313" key="12">
    <source>
        <dbReference type="Proteomes" id="UP000749559"/>
    </source>
</evidence>
<organism evidence="11 12">
    <name type="scientific">Owenia fusiformis</name>
    <name type="common">Polychaete worm</name>
    <dbReference type="NCBI Taxonomy" id="6347"/>
    <lineage>
        <taxon>Eukaryota</taxon>
        <taxon>Metazoa</taxon>
        <taxon>Spiralia</taxon>
        <taxon>Lophotrochozoa</taxon>
        <taxon>Annelida</taxon>
        <taxon>Polychaeta</taxon>
        <taxon>Sedentaria</taxon>
        <taxon>Canalipalpata</taxon>
        <taxon>Sabellida</taxon>
        <taxon>Oweniida</taxon>
        <taxon>Oweniidae</taxon>
        <taxon>Owenia</taxon>
    </lineage>
</organism>
<evidence type="ECO:0000256" key="8">
    <source>
        <dbReference type="ARBA" id="ARBA00023125"/>
    </source>
</evidence>
<dbReference type="Pfam" id="PF00096">
    <property type="entry name" value="zf-C2H2"/>
    <property type="match status" value="4"/>
</dbReference>
<keyword evidence="5" id="KW-0863">Zinc-finger</keyword>
<dbReference type="PANTHER" id="PTHR16515:SF49">
    <property type="entry name" value="GASTRULA ZINC FINGER PROTEIN XLCGF49.1-LIKE-RELATED"/>
    <property type="match status" value="1"/>
</dbReference>
<reference evidence="11" key="1">
    <citation type="submission" date="2022-03" db="EMBL/GenBank/DDBJ databases">
        <authorList>
            <person name="Martin C."/>
        </authorList>
    </citation>
    <scope>NUCLEOTIDE SEQUENCE</scope>
</reference>
<evidence type="ECO:0000256" key="4">
    <source>
        <dbReference type="ARBA" id="ARBA00022737"/>
    </source>
</evidence>
<evidence type="ECO:0000256" key="9">
    <source>
        <dbReference type="ARBA" id="ARBA00023163"/>
    </source>
</evidence>
<accession>A0A8J1V0Z0</accession>
<keyword evidence="6" id="KW-0862">Zinc</keyword>
<dbReference type="OrthoDB" id="9439903at2759"/>
<dbReference type="FunFam" id="3.30.160.60:FF:001111">
    <property type="entry name" value="Zinc finger protein 92 homolog"/>
    <property type="match status" value="1"/>
</dbReference>
<proteinExistence type="inferred from homology"/>
<dbReference type="FunFam" id="3.30.160.60:FF:000624">
    <property type="entry name" value="zinc finger protein 697"/>
    <property type="match status" value="1"/>
</dbReference>
<dbReference type="FunFam" id="3.30.160.60:FF:000512">
    <property type="entry name" value="zinc finger protein 197 isoform X1"/>
    <property type="match status" value="1"/>
</dbReference>
<dbReference type="AlphaFoldDB" id="A0A8J1V0Z0"/>
<gene>
    <name evidence="11" type="ORF">OFUS_LOCUS11605</name>
</gene>
<evidence type="ECO:0000256" key="6">
    <source>
        <dbReference type="ARBA" id="ARBA00022833"/>
    </source>
</evidence>
<keyword evidence="4" id="KW-0677">Repeat</keyword>
<evidence type="ECO:0000256" key="7">
    <source>
        <dbReference type="ARBA" id="ARBA00023015"/>
    </source>
</evidence>
<dbReference type="InterPro" id="IPR050331">
    <property type="entry name" value="Zinc_finger"/>
</dbReference>
<dbReference type="PANTHER" id="PTHR16515">
    <property type="entry name" value="PR DOMAIN ZINC FINGER PROTEIN"/>
    <property type="match status" value="1"/>
</dbReference>
<comment type="caution">
    <text evidence="11">The sequence shown here is derived from an EMBL/GenBank/DDBJ whole genome shotgun (WGS) entry which is preliminary data.</text>
</comment>
<dbReference type="GO" id="GO:0010468">
    <property type="term" value="P:regulation of gene expression"/>
    <property type="evidence" value="ECO:0007669"/>
    <property type="project" value="TreeGrafter"/>
</dbReference>
<keyword evidence="7" id="KW-0805">Transcription regulation</keyword>
<comment type="subcellular location">
    <subcellularLocation>
        <location evidence="1">Nucleus</location>
    </subcellularLocation>
</comment>
<dbReference type="EMBL" id="CAIIXF020000006">
    <property type="protein sequence ID" value="CAH1785574.1"/>
    <property type="molecule type" value="Genomic_DNA"/>
</dbReference>
<keyword evidence="3" id="KW-0479">Metal-binding</keyword>
<evidence type="ECO:0000256" key="3">
    <source>
        <dbReference type="ARBA" id="ARBA00022723"/>
    </source>
</evidence>
<name>A0A8J1V0Z0_OWEFU</name>
<dbReference type="SUPFAM" id="SSF57667">
    <property type="entry name" value="beta-beta-alpha zinc fingers"/>
    <property type="match status" value="6"/>
</dbReference>
<dbReference type="PROSITE" id="PS00028">
    <property type="entry name" value="ZINC_FINGER_C2H2_1"/>
    <property type="match status" value="11"/>
</dbReference>
<comment type="similarity">
    <text evidence="2">Belongs to the krueppel C2H2-type zinc-finger protein family.</text>
</comment>
<evidence type="ECO:0000256" key="1">
    <source>
        <dbReference type="ARBA" id="ARBA00004123"/>
    </source>
</evidence>
<dbReference type="Proteomes" id="UP000749559">
    <property type="component" value="Unassembled WGS sequence"/>
</dbReference>
<keyword evidence="10" id="KW-0539">Nucleus</keyword>
<dbReference type="Gene3D" id="3.30.160.60">
    <property type="entry name" value="Classic Zinc Finger"/>
    <property type="match status" value="9"/>
</dbReference>
<dbReference type="FunFam" id="3.30.160.60:FF:002737">
    <property type="entry name" value="AGAP008430-PA"/>
    <property type="match status" value="1"/>
</dbReference>
<dbReference type="GO" id="GO:0003677">
    <property type="term" value="F:DNA binding"/>
    <property type="evidence" value="ECO:0007669"/>
    <property type="project" value="UniProtKB-KW"/>
</dbReference>
<dbReference type="PROSITE" id="PS50157">
    <property type="entry name" value="ZINC_FINGER_C2H2_2"/>
    <property type="match status" value="11"/>
</dbReference>
<dbReference type="InterPro" id="IPR013087">
    <property type="entry name" value="Znf_C2H2_type"/>
</dbReference>
<evidence type="ECO:0000256" key="5">
    <source>
        <dbReference type="ARBA" id="ARBA00022771"/>
    </source>
</evidence>
<dbReference type="FunFam" id="3.30.160.60:FF:001270">
    <property type="entry name" value="zinc finger protein 583 isoform X1"/>
    <property type="match status" value="1"/>
</dbReference>
<keyword evidence="8" id="KW-0238">DNA-binding</keyword>
<sequence>MNKKTIINPCAEPSRPALNFSEQKMTESETTSSNITNVPDLNTNQKSIVIDFDMSTKFNEKKITEQISGNTTMTPLLNSLGTSTCSIPTDSIQRNSPQVKSQPDIEQEKTDFTEFGKTKYQCKKCLKICSRSYSLKAHEKTHLNEPVMNYKCLHCDIFFSNAYDFKRHESQHDVNEKYKCKLCLFTCTRASSMSLHQKTHRVKPYKCKYCENCYTHEFNLKLHERGHIGQVGCVQIRCEACSKCFDRETSLKIHNQMQNSKKGSIKCKILCDQCFKDRSNLKKPETKVTKQTDRKSVKCKFCTKSFSLNTSLKIHEKRRHCNKIKNPLKSYKCVPCGKIFKDVLNLLSHSRIHTKRNSENLKGQKSITKKEKKPHQCMYCGKLFEKAYQVKEHERIHTGERPFQCLTCGQTFIRISVWKEHQQRHVTSYKPFKCEFCSKGFWRKPNLAKHTRIHTGDKPFACQYCGKLFIARTNRNQHERVHTGEKPYKCKYCDKTFSQTSNMRQHEKTHVVK</sequence>
<dbReference type="GO" id="GO:0005634">
    <property type="term" value="C:nucleus"/>
    <property type="evidence" value="ECO:0007669"/>
    <property type="project" value="UniProtKB-SubCell"/>
</dbReference>
<dbReference type="InterPro" id="IPR036236">
    <property type="entry name" value="Znf_C2H2_sf"/>
</dbReference>
<keyword evidence="12" id="KW-1185">Reference proteome</keyword>
<evidence type="ECO:0000256" key="2">
    <source>
        <dbReference type="ARBA" id="ARBA00006991"/>
    </source>
</evidence>
<evidence type="ECO:0000256" key="10">
    <source>
        <dbReference type="ARBA" id="ARBA00023242"/>
    </source>
</evidence>
<dbReference type="GO" id="GO:0008270">
    <property type="term" value="F:zinc ion binding"/>
    <property type="evidence" value="ECO:0007669"/>
    <property type="project" value="UniProtKB-KW"/>
</dbReference>
<evidence type="ECO:0000313" key="11">
    <source>
        <dbReference type="EMBL" id="CAH1785574.1"/>
    </source>
</evidence>
<keyword evidence="9" id="KW-0804">Transcription</keyword>
<dbReference type="SMART" id="SM00355">
    <property type="entry name" value="ZnF_C2H2"/>
    <property type="match status" value="12"/>
</dbReference>